<reference evidence="3 4" key="1">
    <citation type="submission" date="2020-02" db="EMBL/GenBank/DDBJ databases">
        <title>Paenibacillus sp. nov., isolated from rhizosphere soil of tomato.</title>
        <authorList>
            <person name="Weon H.-Y."/>
            <person name="Lee S.A."/>
        </authorList>
    </citation>
    <scope>NUCLEOTIDE SEQUENCE [LARGE SCALE GENOMIC DNA]</scope>
    <source>
        <strain evidence="3 4">14171R-81</strain>
    </source>
</reference>
<evidence type="ECO:0000256" key="1">
    <source>
        <dbReference type="SAM" id="MobiDB-lite"/>
    </source>
</evidence>
<dbReference type="Proteomes" id="UP000479114">
    <property type="component" value="Chromosome"/>
</dbReference>
<evidence type="ECO:0000313" key="4">
    <source>
        <dbReference type="Proteomes" id="UP000479114"/>
    </source>
</evidence>
<name>A0A6C0NXJ2_9BACL</name>
<proteinExistence type="predicted"/>
<evidence type="ECO:0000256" key="2">
    <source>
        <dbReference type="SAM" id="SignalP"/>
    </source>
</evidence>
<sequence>MKTWFVPLLMLVVVLALSACGNNANNNRSAGNANAGDDPASVNRLVWS</sequence>
<evidence type="ECO:0008006" key="5">
    <source>
        <dbReference type="Google" id="ProtNLM"/>
    </source>
</evidence>
<evidence type="ECO:0000313" key="3">
    <source>
        <dbReference type="EMBL" id="QHW30965.1"/>
    </source>
</evidence>
<dbReference type="PROSITE" id="PS51257">
    <property type="entry name" value="PROKAR_LIPOPROTEIN"/>
    <property type="match status" value="1"/>
</dbReference>
<feature type="region of interest" description="Disordered" evidence="1">
    <location>
        <begin position="27"/>
        <end position="48"/>
    </location>
</feature>
<dbReference type="AlphaFoldDB" id="A0A6C0NXJ2"/>
<dbReference type="KEGG" id="prz:GZH47_08940"/>
<feature type="chain" id="PRO_5039729797" description="ABC transporter substrate-binding protein" evidence="2">
    <location>
        <begin position="25"/>
        <end position="48"/>
    </location>
</feature>
<accession>A0A6C0NXJ2</accession>
<organism evidence="3 4">
    <name type="scientific">Paenibacillus rhizovicinus</name>
    <dbReference type="NCBI Taxonomy" id="2704463"/>
    <lineage>
        <taxon>Bacteria</taxon>
        <taxon>Bacillati</taxon>
        <taxon>Bacillota</taxon>
        <taxon>Bacilli</taxon>
        <taxon>Bacillales</taxon>
        <taxon>Paenibacillaceae</taxon>
        <taxon>Paenibacillus</taxon>
    </lineage>
</organism>
<dbReference type="EMBL" id="CP048286">
    <property type="protein sequence ID" value="QHW30965.1"/>
    <property type="molecule type" value="Genomic_DNA"/>
</dbReference>
<gene>
    <name evidence="3" type="ORF">GZH47_08940</name>
</gene>
<dbReference type="RefSeq" id="WP_162639774.1">
    <property type="nucleotide sequence ID" value="NZ_CP048286.1"/>
</dbReference>
<keyword evidence="2" id="KW-0732">Signal</keyword>
<feature type="signal peptide" evidence="2">
    <location>
        <begin position="1"/>
        <end position="24"/>
    </location>
</feature>
<protein>
    <recommendedName>
        <fullName evidence="5">ABC transporter substrate-binding protein</fullName>
    </recommendedName>
</protein>
<keyword evidence="4" id="KW-1185">Reference proteome</keyword>